<evidence type="ECO:0000256" key="1">
    <source>
        <dbReference type="SAM" id="MobiDB-lite"/>
    </source>
</evidence>
<feature type="region of interest" description="Disordered" evidence="1">
    <location>
        <begin position="19"/>
        <end position="55"/>
    </location>
</feature>
<keyword evidence="3" id="KW-1185">Reference proteome</keyword>
<feature type="non-terminal residue" evidence="2">
    <location>
        <position position="1"/>
    </location>
</feature>
<organism evidence="2 3">
    <name type="scientific">Cirrhinus mrigala</name>
    <name type="common">Mrigala</name>
    <dbReference type="NCBI Taxonomy" id="683832"/>
    <lineage>
        <taxon>Eukaryota</taxon>
        <taxon>Metazoa</taxon>
        <taxon>Chordata</taxon>
        <taxon>Craniata</taxon>
        <taxon>Vertebrata</taxon>
        <taxon>Euteleostomi</taxon>
        <taxon>Actinopterygii</taxon>
        <taxon>Neopterygii</taxon>
        <taxon>Teleostei</taxon>
        <taxon>Ostariophysi</taxon>
        <taxon>Cypriniformes</taxon>
        <taxon>Cyprinidae</taxon>
        <taxon>Labeoninae</taxon>
        <taxon>Labeonini</taxon>
        <taxon>Cirrhinus</taxon>
    </lineage>
</organism>
<gene>
    <name evidence="2" type="ORF">M9458_040066</name>
</gene>
<proteinExistence type="predicted"/>
<evidence type="ECO:0000313" key="2">
    <source>
        <dbReference type="EMBL" id="KAL0164313.1"/>
    </source>
</evidence>
<reference evidence="2 3" key="1">
    <citation type="submission" date="2024-05" db="EMBL/GenBank/DDBJ databases">
        <title>Genome sequencing and assembly of Indian major carp, Cirrhinus mrigala (Hamilton, 1822).</title>
        <authorList>
            <person name="Mohindra V."/>
            <person name="Chowdhury L.M."/>
            <person name="Lal K."/>
            <person name="Jena J.K."/>
        </authorList>
    </citation>
    <scope>NUCLEOTIDE SEQUENCE [LARGE SCALE GENOMIC DNA]</scope>
    <source>
        <strain evidence="2">CM1030</strain>
        <tissue evidence="2">Blood</tissue>
    </source>
</reference>
<accession>A0ABD0NV36</accession>
<sequence>TNPALSDGNVQEVSVNVEEVMPLPSTSVVQSGAEGSDEPPKDGHVDSTEQVVQSDDVDVVEECAFGSTQTFAL</sequence>
<name>A0ABD0NV36_CIRMR</name>
<feature type="non-terminal residue" evidence="2">
    <location>
        <position position="73"/>
    </location>
</feature>
<dbReference type="Proteomes" id="UP001529510">
    <property type="component" value="Unassembled WGS sequence"/>
</dbReference>
<dbReference type="AlphaFoldDB" id="A0ABD0NV36"/>
<dbReference type="EMBL" id="JAMKFB020000020">
    <property type="protein sequence ID" value="KAL0164313.1"/>
    <property type="molecule type" value="Genomic_DNA"/>
</dbReference>
<protein>
    <submittedName>
        <fullName evidence="2">Uncharacterized protein</fullName>
    </submittedName>
</protein>
<comment type="caution">
    <text evidence="2">The sequence shown here is derived from an EMBL/GenBank/DDBJ whole genome shotgun (WGS) entry which is preliminary data.</text>
</comment>
<evidence type="ECO:0000313" key="3">
    <source>
        <dbReference type="Proteomes" id="UP001529510"/>
    </source>
</evidence>
<feature type="compositionally biased region" description="Basic and acidic residues" evidence="1">
    <location>
        <begin position="38"/>
        <end position="47"/>
    </location>
</feature>